<dbReference type="EMBL" id="SDOV01000008">
    <property type="protein sequence ID" value="KAH7638187.1"/>
    <property type="molecule type" value="Genomic_DNA"/>
</dbReference>
<sequence length="96" mass="11040">MQIITLKIIITNDDVQILELSPELRDAFANQQQQQSSSSSIMDKLIQAEKDKMSKALVVWQSNDLTNLIVSNHNHNHQIEPRLYYQSSSSQDQPME</sequence>
<accession>A0A9D4NUI2</accession>
<organism evidence="1">
    <name type="scientific">Dermatophagoides farinae</name>
    <name type="common">American house dust mite</name>
    <dbReference type="NCBI Taxonomy" id="6954"/>
    <lineage>
        <taxon>Eukaryota</taxon>
        <taxon>Metazoa</taxon>
        <taxon>Ecdysozoa</taxon>
        <taxon>Arthropoda</taxon>
        <taxon>Chelicerata</taxon>
        <taxon>Arachnida</taxon>
        <taxon>Acari</taxon>
        <taxon>Acariformes</taxon>
        <taxon>Sarcoptiformes</taxon>
        <taxon>Astigmata</taxon>
        <taxon>Psoroptidia</taxon>
        <taxon>Analgoidea</taxon>
        <taxon>Pyroglyphidae</taxon>
        <taxon>Dermatophagoidinae</taxon>
        <taxon>Dermatophagoides</taxon>
    </lineage>
</organism>
<proteinExistence type="predicted"/>
<reference evidence="1" key="2">
    <citation type="journal article" date="2021" name="World Allergy Organ. J.">
        <title>Chromosome-level assembly of Dermatophagoides farinae genome and transcriptome reveals two novel allergens Der f 37 and Der f 39.</title>
        <authorList>
            <person name="Chen J."/>
            <person name="Cai Z."/>
            <person name="Fan D."/>
            <person name="Hu J."/>
            <person name="Hou Y."/>
            <person name="He Y."/>
            <person name="Zhang Z."/>
            <person name="Zhao Z."/>
            <person name="Gao P."/>
            <person name="Hu W."/>
            <person name="Sun J."/>
            <person name="Li J."/>
            <person name="Ji K."/>
        </authorList>
    </citation>
    <scope>NUCLEOTIDE SEQUENCE</scope>
    <source>
        <strain evidence="1">JKM2019</strain>
    </source>
</reference>
<dbReference type="Proteomes" id="UP000828236">
    <property type="component" value="Unassembled WGS sequence"/>
</dbReference>
<protein>
    <submittedName>
        <fullName evidence="1">Uncharacterized protein</fullName>
    </submittedName>
</protein>
<dbReference type="AlphaFoldDB" id="A0A9D4NUI2"/>
<reference evidence="1" key="1">
    <citation type="submission" date="2020-06" db="EMBL/GenBank/DDBJ databases">
        <authorList>
            <person name="Ji K."/>
            <person name="Li J."/>
        </authorList>
    </citation>
    <scope>NUCLEOTIDE SEQUENCE</scope>
    <source>
        <strain evidence="1">JKM2019</strain>
        <tissue evidence="1">Whole body</tissue>
    </source>
</reference>
<evidence type="ECO:0000313" key="1">
    <source>
        <dbReference type="EMBL" id="KAH7638187.1"/>
    </source>
</evidence>
<name>A0A9D4NUI2_DERFA</name>
<comment type="caution">
    <text evidence="1">The sequence shown here is derived from an EMBL/GenBank/DDBJ whole genome shotgun (WGS) entry which is preliminary data.</text>
</comment>
<gene>
    <name evidence="1" type="ORF">HUG17_9292</name>
</gene>